<feature type="domain" description="EamA" evidence="8">
    <location>
        <begin position="40"/>
        <end position="174"/>
    </location>
</feature>
<sequence length="379" mass="40836">MARPSIKPMQCMYTCLRKGRMMKRETLKEVGIVGGLVGAQVIYAGNSEVLSQVLSLGVDPLLVAIFCTFASFLLISPLSFLLEREVWPRSLSFKLKTKLVLVSLVGVTLFQWLFFEGMRHTSASMATAMPNLAPAFIFVIAWATGMEKVKLSCMYSRVKMGGTVLCVMGALIMSLMHSTKATSSSLKALPIVPDDVALDKEKILGCLCLFLSICCLSSSLVLQASILVEFPAPVSMFSVVTLIGGFTTVALQYVVKGSMDMGSASVIGLKNLLGYAVLGGLVSGGGLSFNAWVIKRKGPVVVSLFSPIATVVCVVVSAFSRDDSFNLGSFAGMALMFGGLYFVLWAKGKEESGEGDESKEDEEESVLRTEFDLEKPLLR</sequence>
<feature type="transmembrane region" description="Helical" evidence="6">
    <location>
        <begin position="127"/>
        <end position="146"/>
    </location>
</feature>
<keyword evidence="4 6" id="KW-1133">Transmembrane helix</keyword>
<gene>
    <name evidence="9" type="ORF">DARMORV10_A08P12600.1</name>
</gene>
<proteinExistence type="inferred from homology"/>
<feature type="transmembrane region" description="Helical" evidence="6">
    <location>
        <begin position="325"/>
        <end position="344"/>
    </location>
</feature>
<feature type="transmembrane region" description="Helical" evidence="6">
    <location>
        <begin position="158"/>
        <end position="176"/>
    </location>
</feature>
<reference evidence="9" key="1">
    <citation type="submission" date="2021-01" db="EMBL/GenBank/DDBJ databases">
        <authorList>
            <consortium name="Genoscope - CEA"/>
            <person name="William W."/>
        </authorList>
    </citation>
    <scope>NUCLEOTIDE SEQUENCE</scope>
</reference>
<feature type="transmembrane region" description="Helical" evidence="6">
    <location>
        <begin position="275"/>
        <end position="293"/>
    </location>
</feature>
<evidence type="ECO:0000256" key="6">
    <source>
        <dbReference type="RuleBase" id="RU363077"/>
    </source>
</evidence>
<evidence type="ECO:0000256" key="3">
    <source>
        <dbReference type="ARBA" id="ARBA00022692"/>
    </source>
</evidence>
<feature type="compositionally biased region" description="Basic and acidic residues" evidence="7">
    <location>
        <begin position="365"/>
        <end position="379"/>
    </location>
</feature>
<dbReference type="SUPFAM" id="SSF103481">
    <property type="entry name" value="Multidrug resistance efflux transporter EmrE"/>
    <property type="match status" value="2"/>
</dbReference>
<evidence type="ECO:0000256" key="4">
    <source>
        <dbReference type="ARBA" id="ARBA00022989"/>
    </source>
</evidence>
<dbReference type="Pfam" id="PF00892">
    <property type="entry name" value="EamA"/>
    <property type="match status" value="1"/>
</dbReference>
<dbReference type="GO" id="GO:0016020">
    <property type="term" value="C:membrane"/>
    <property type="evidence" value="ECO:0007669"/>
    <property type="project" value="UniProtKB-SubCell"/>
</dbReference>
<keyword evidence="5 6" id="KW-0472">Membrane</keyword>
<evidence type="ECO:0000256" key="1">
    <source>
        <dbReference type="ARBA" id="ARBA00004141"/>
    </source>
</evidence>
<name>A0A816ZSU8_BRANA</name>
<dbReference type="InterPro" id="IPR030184">
    <property type="entry name" value="WAT1-related"/>
</dbReference>
<dbReference type="Proteomes" id="UP001295469">
    <property type="component" value="Chromosome A08"/>
</dbReference>
<dbReference type="PANTHER" id="PTHR31218">
    <property type="entry name" value="WAT1-RELATED PROTEIN"/>
    <property type="match status" value="1"/>
</dbReference>
<dbReference type="EMBL" id="HG994362">
    <property type="protein sequence ID" value="CAF2232684.1"/>
    <property type="molecule type" value="Genomic_DNA"/>
</dbReference>
<dbReference type="AlphaFoldDB" id="A0A816ZSU8"/>
<accession>A0A816ZSU8</accession>
<evidence type="ECO:0000256" key="2">
    <source>
        <dbReference type="ARBA" id="ARBA00007635"/>
    </source>
</evidence>
<feature type="transmembrane region" description="Helical" evidence="6">
    <location>
        <begin position="60"/>
        <end position="83"/>
    </location>
</feature>
<dbReference type="InterPro" id="IPR037185">
    <property type="entry name" value="EmrE-like"/>
</dbReference>
<evidence type="ECO:0000256" key="5">
    <source>
        <dbReference type="ARBA" id="ARBA00023136"/>
    </source>
</evidence>
<feature type="transmembrane region" description="Helical" evidence="6">
    <location>
        <begin position="202"/>
        <end position="222"/>
    </location>
</feature>
<feature type="region of interest" description="Disordered" evidence="7">
    <location>
        <begin position="351"/>
        <end position="379"/>
    </location>
</feature>
<dbReference type="GO" id="GO:0022857">
    <property type="term" value="F:transmembrane transporter activity"/>
    <property type="evidence" value="ECO:0007669"/>
    <property type="project" value="InterPro"/>
</dbReference>
<organism evidence="9">
    <name type="scientific">Brassica napus</name>
    <name type="common">Rape</name>
    <dbReference type="NCBI Taxonomy" id="3708"/>
    <lineage>
        <taxon>Eukaryota</taxon>
        <taxon>Viridiplantae</taxon>
        <taxon>Streptophyta</taxon>
        <taxon>Embryophyta</taxon>
        <taxon>Tracheophyta</taxon>
        <taxon>Spermatophyta</taxon>
        <taxon>Magnoliopsida</taxon>
        <taxon>eudicotyledons</taxon>
        <taxon>Gunneridae</taxon>
        <taxon>Pentapetalae</taxon>
        <taxon>rosids</taxon>
        <taxon>malvids</taxon>
        <taxon>Brassicales</taxon>
        <taxon>Brassicaceae</taxon>
        <taxon>Brassiceae</taxon>
        <taxon>Brassica</taxon>
    </lineage>
</organism>
<keyword evidence="3 6" id="KW-0812">Transmembrane</keyword>
<evidence type="ECO:0000256" key="7">
    <source>
        <dbReference type="SAM" id="MobiDB-lite"/>
    </source>
</evidence>
<comment type="similarity">
    <text evidence="2 6">Belongs to the drug/metabolite transporter (DMT) superfamily. Plant drug/metabolite exporter (P-DME) (TC 2.A.7.4) family.</text>
</comment>
<protein>
    <recommendedName>
        <fullName evidence="6">WAT1-related protein</fullName>
    </recommendedName>
</protein>
<feature type="transmembrane region" description="Helical" evidence="6">
    <location>
        <begin position="95"/>
        <end position="115"/>
    </location>
</feature>
<evidence type="ECO:0000259" key="8">
    <source>
        <dbReference type="Pfam" id="PF00892"/>
    </source>
</evidence>
<feature type="transmembrane region" description="Helical" evidence="6">
    <location>
        <begin position="234"/>
        <end position="255"/>
    </location>
</feature>
<comment type="subcellular location">
    <subcellularLocation>
        <location evidence="1 6">Membrane</location>
        <topology evidence="1 6">Multi-pass membrane protein</topology>
    </subcellularLocation>
</comment>
<dbReference type="InterPro" id="IPR000620">
    <property type="entry name" value="EamA_dom"/>
</dbReference>
<evidence type="ECO:0000313" key="9">
    <source>
        <dbReference type="EMBL" id="CAF2232684.1"/>
    </source>
</evidence>
<feature type="compositionally biased region" description="Acidic residues" evidence="7">
    <location>
        <begin position="353"/>
        <end position="364"/>
    </location>
</feature>
<feature type="transmembrane region" description="Helical" evidence="6">
    <location>
        <begin position="300"/>
        <end position="319"/>
    </location>
</feature>